<proteinExistence type="predicted"/>
<keyword evidence="4 8" id="KW-1133">Transmembrane helix</keyword>
<feature type="compositionally biased region" description="Basic and acidic residues" evidence="7">
    <location>
        <begin position="55"/>
        <end position="64"/>
    </location>
</feature>
<comment type="subcellular location">
    <subcellularLocation>
        <location evidence="1">Endomembrane system</location>
        <topology evidence="1">Multi-pass membrane protein</topology>
    </subcellularLocation>
</comment>
<evidence type="ECO:0000313" key="10">
    <source>
        <dbReference type="EMBL" id="CAE0497533.1"/>
    </source>
</evidence>
<reference evidence="10" key="1">
    <citation type="submission" date="2021-01" db="EMBL/GenBank/DDBJ databases">
        <authorList>
            <person name="Corre E."/>
            <person name="Pelletier E."/>
            <person name="Niang G."/>
            <person name="Scheremetjew M."/>
            <person name="Finn R."/>
            <person name="Kale V."/>
            <person name="Holt S."/>
            <person name="Cochrane G."/>
            <person name="Meng A."/>
            <person name="Brown T."/>
            <person name="Cohen L."/>
        </authorList>
    </citation>
    <scope>NUCLEOTIDE SEQUENCE</scope>
    <source>
        <strain evidence="10">CCMP1320</strain>
    </source>
</reference>
<evidence type="ECO:0000256" key="7">
    <source>
        <dbReference type="SAM" id="MobiDB-lite"/>
    </source>
</evidence>
<feature type="compositionally biased region" description="Polar residues" evidence="7">
    <location>
        <begin position="718"/>
        <end position="730"/>
    </location>
</feature>
<feature type="region of interest" description="Disordered" evidence="7">
    <location>
        <begin position="534"/>
        <end position="563"/>
    </location>
</feature>
<protein>
    <recommendedName>
        <fullName evidence="9">CASTOR/POLLUX/SYM8 ion channel conserved domain-containing protein</fullName>
    </recommendedName>
</protein>
<feature type="region of interest" description="Disordered" evidence="7">
    <location>
        <begin position="718"/>
        <end position="745"/>
    </location>
</feature>
<feature type="compositionally biased region" description="Polar residues" evidence="7">
    <location>
        <begin position="43"/>
        <end position="54"/>
    </location>
</feature>
<dbReference type="GO" id="GO:0012505">
    <property type="term" value="C:endomembrane system"/>
    <property type="evidence" value="ECO:0007669"/>
    <property type="project" value="UniProtKB-SubCell"/>
</dbReference>
<feature type="compositionally biased region" description="Low complexity" evidence="7">
    <location>
        <begin position="731"/>
        <end position="743"/>
    </location>
</feature>
<dbReference type="PANTHER" id="PTHR31563:SF10">
    <property type="entry name" value="ION CHANNEL POLLUX-RELATED"/>
    <property type="match status" value="1"/>
</dbReference>
<dbReference type="InterPro" id="IPR010420">
    <property type="entry name" value="CASTOR/POLLUX/SYM8_dom"/>
</dbReference>
<evidence type="ECO:0000256" key="2">
    <source>
        <dbReference type="ARBA" id="ARBA00022448"/>
    </source>
</evidence>
<sequence>MLLRKPFCSAQAHRTYPSELRCPLYAIQPVKLKGAAHHQRCKTSTSHQLNPCNSSEHEEKSVPRTEHKTQVGHGAHTLAADALAPWQLMRVCAVLGAVASCVLMSPKHVQAASVRPSEAQCLPAVPACQQPSRMEVLKYRVLQTFTLPGLGKLLAILAVGMPTVVLGGAAYRQATGEGWAVAVAKAYYVLNKVPSEVSKENRQVASIVLNLIHVASIGTFAVLVGVFTSEIAAGVKAMRQGNFPLPESNHTVVLGWSDRQSIIMLREMIEAQSRREQSKLCTPIVVLSDSAKKAAIDEQLLNEFGDMFNQVIMTRQGSPAAPQDLARVGAGRAGTVIWMVPEKQKKDVGADPGASLSATLTCLHAMRAPDSPPQRLVICEEGGGKGSQAKSLIKTSAGRVAVERLGTCNTTTTRLTDVSELGIMAQVALQPQLSAVFEELCQQHPGQVKFYTISCPELTHKTFKQARKAFPNATLVGMVDAATGAQQLTPSDSQLVGERDRLVLLATDASKLTCMSWKASQQAAIDAVQEAKATSASGGAEKRRASKRQPSQPQQEVQPHVHAPKTVVVLGHGGRLGGIAASLEMFCGPGSKVTLTVPENVSDKDMRTLKAQYNKRKLNGVHFHVAQGNLTSNAFLRKMGVAQADAVVIGDPGQAAGWRPVDADAQVAASILQLQSLMEDEAATTGHSDSSTLGTRGPLSVVSCVTNEKMKPVLQRLVQSARPSTAAQQRSSVQPSSGSSSSSAAKEPRGLLLNLIMAEELLGGMLTQVAADPFLGGVFEELLNDCEGAEVYIRDPAEYGLHPGVLRSWEQVQDAVRAHDAVAIGYRDSQGVCLGLESKQDFDLQPGERLVVVSYT</sequence>
<gene>
    <name evidence="10" type="ORF">DTER00134_LOCUS12606</name>
</gene>
<feature type="domain" description="CASTOR/POLLUX/SYM8 ion channel conserved" evidence="9">
    <location>
        <begin position="423"/>
        <end position="511"/>
    </location>
</feature>
<dbReference type="Gene3D" id="3.40.50.720">
    <property type="entry name" value="NAD(P)-binding Rossmann-like Domain"/>
    <property type="match status" value="1"/>
</dbReference>
<evidence type="ECO:0000256" key="5">
    <source>
        <dbReference type="ARBA" id="ARBA00023065"/>
    </source>
</evidence>
<dbReference type="PANTHER" id="PTHR31563">
    <property type="entry name" value="ION CHANNEL POLLUX-RELATED"/>
    <property type="match status" value="1"/>
</dbReference>
<keyword evidence="3 8" id="KW-0812">Transmembrane</keyword>
<evidence type="ECO:0000259" key="9">
    <source>
        <dbReference type="Pfam" id="PF06241"/>
    </source>
</evidence>
<dbReference type="InterPro" id="IPR044849">
    <property type="entry name" value="CASTOR/POLLUX/SYM8-like"/>
</dbReference>
<dbReference type="Pfam" id="PF06241">
    <property type="entry name" value="Castor_Poll_mid"/>
    <property type="match status" value="1"/>
</dbReference>
<organism evidence="10">
    <name type="scientific">Dunaliella tertiolecta</name>
    <name type="common">Green alga</name>
    <dbReference type="NCBI Taxonomy" id="3047"/>
    <lineage>
        <taxon>Eukaryota</taxon>
        <taxon>Viridiplantae</taxon>
        <taxon>Chlorophyta</taxon>
        <taxon>core chlorophytes</taxon>
        <taxon>Chlorophyceae</taxon>
        <taxon>CS clade</taxon>
        <taxon>Chlamydomonadales</taxon>
        <taxon>Dunaliellaceae</taxon>
        <taxon>Dunaliella</taxon>
    </lineage>
</organism>
<accession>A0A7S3QYT5</accession>
<evidence type="ECO:0000256" key="8">
    <source>
        <dbReference type="SAM" id="Phobius"/>
    </source>
</evidence>
<feature type="region of interest" description="Disordered" evidence="7">
    <location>
        <begin position="43"/>
        <end position="64"/>
    </location>
</feature>
<evidence type="ECO:0000256" key="1">
    <source>
        <dbReference type="ARBA" id="ARBA00004127"/>
    </source>
</evidence>
<keyword evidence="6 8" id="KW-0472">Membrane</keyword>
<dbReference type="AlphaFoldDB" id="A0A7S3QYT5"/>
<keyword evidence="5" id="KW-0406">Ion transport</keyword>
<evidence type="ECO:0000256" key="4">
    <source>
        <dbReference type="ARBA" id="ARBA00022989"/>
    </source>
</evidence>
<feature type="transmembrane region" description="Helical" evidence="8">
    <location>
        <begin position="207"/>
        <end position="227"/>
    </location>
</feature>
<dbReference type="GO" id="GO:0006811">
    <property type="term" value="P:monoatomic ion transport"/>
    <property type="evidence" value="ECO:0007669"/>
    <property type="project" value="UniProtKB-KW"/>
</dbReference>
<evidence type="ECO:0000256" key="3">
    <source>
        <dbReference type="ARBA" id="ARBA00022692"/>
    </source>
</evidence>
<keyword evidence="2" id="KW-0813">Transport</keyword>
<name>A0A7S3QYT5_DUNTE</name>
<feature type="compositionally biased region" description="Polar residues" evidence="7">
    <location>
        <begin position="548"/>
        <end position="557"/>
    </location>
</feature>
<evidence type="ECO:0000256" key="6">
    <source>
        <dbReference type="ARBA" id="ARBA00023136"/>
    </source>
</evidence>
<dbReference type="EMBL" id="HBIP01021145">
    <property type="protein sequence ID" value="CAE0497533.1"/>
    <property type="molecule type" value="Transcribed_RNA"/>
</dbReference>